<dbReference type="PANTHER" id="PTHR31286">
    <property type="entry name" value="GLYCINE-RICH CELL WALL STRUCTURAL PROTEIN 1.8-LIKE"/>
    <property type="match status" value="1"/>
</dbReference>
<dbReference type="AlphaFoldDB" id="A0A2C9VVA1"/>
<dbReference type="EMBL" id="CM004391">
    <property type="protein sequence ID" value="OAY50155.1"/>
    <property type="molecule type" value="Genomic_DNA"/>
</dbReference>
<organism evidence="2">
    <name type="scientific">Manihot esculenta</name>
    <name type="common">Cassava</name>
    <name type="synonym">Jatropha manihot</name>
    <dbReference type="NCBI Taxonomy" id="3983"/>
    <lineage>
        <taxon>Eukaryota</taxon>
        <taxon>Viridiplantae</taxon>
        <taxon>Streptophyta</taxon>
        <taxon>Embryophyta</taxon>
        <taxon>Tracheophyta</taxon>
        <taxon>Spermatophyta</taxon>
        <taxon>Magnoliopsida</taxon>
        <taxon>eudicotyledons</taxon>
        <taxon>Gunneridae</taxon>
        <taxon>Pentapetalae</taxon>
        <taxon>rosids</taxon>
        <taxon>fabids</taxon>
        <taxon>Malpighiales</taxon>
        <taxon>Euphorbiaceae</taxon>
        <taxon>Crotonoideae</taxon>
        <taxon>Manihoteae</taxon>
        <taxon>Manihot</taxon>
    </lineage>
</organism>
<evidence type="ECO:0000259" key="1">
    <source>
        <dbReference type="Pfam" id="PF14392"/>
    </source>
</evidence>
<dbReference type="Pfam" id="PF14392">
    <property type="entry name" value="zf-CCHC_4"/>
    <property type="match status" value="1"/>
</dbReference>
<evidence type="ECO:0000313" key="2">
    <source>
        <dbReference type="EMBL" id="OAY50155.1"/>
    </source>
</evidence>
<dbReference type="InterPro" id="IPR025836">
    <property type="entry name" value="Zn_knuckle_CX2CX4HX4C"/>
</dbReference>
<dbReference type="InterPro" id="IPR040256">
    <property type="entry name" value="At4g02000-like"/>
</dbReference>
<feature type="domain" description="Zinc knuckle CX2CX4HX4C" evidence="1">
    <location>
        <begin position="97"/>
        <end position="125"/>
    </location>
</feature>
<reference evidence="2" key="1">
    <citation type="submission" date="2016-02" db="EMBL/GenBank/DDBJ databases">
        <title>WGS assembly of Manihot esculenta.</title>
        <authorList>
            <person name="Bredeson J.V."/>
            <person name="Prochnik S.E."/>
            <person name="Lyons J.B."/>
            <person name="Schmutz J."/>
            <person name="Grimwood J."/>
            <person name="Vrebalov J."/>
            <person name="Bart R.S."/>
            <person name="Amuge T."/>
            <person name="Ferguson M.E."/>
            <person name="Green R."/>
            <person name="Putnam N."/>
            <person name="Stites J."/>
            <person name="Rounsley S."/>
            <person name="Rokhsar D.S."/>
        </authorList>
    </citation>
    <scope>NUCLEOTIDE SEQUENCE [LARGE SCALE GENOMIC DNA]</scope>
    <source>
        <tissue evidence="2">Leaf</tissue>
    </source>
</reference>
<gene>
    <name evidence="2" type="ORF">MANES_05G112700</name>
</gene>
<name>A0A2C9VVA1_MANES</name>
<protein>
    <recommendedName>
        <fullName evidence="1">Zinc knuckle CX2CX4HX4C domain-containing protein</fullName>
    </recommendedName>
</protein>
<sequence>MGATWRPVKDMLLKTLGNSVFLFQFMYSMNLERILKGSPYNFNNSLLVMRCKTEKVFKDIGNSIGTYIHSDRRNFYLLWSKYMHIRVTINVLKRKVQVKVPKAGQEWVLFKYEKLSTFCYFCGKIEFSGITKEQFAYGPWIQLLFEVDVLQQIGEDIGGNNSGVETTSMDHDRIHKEGGNLLRYRNSYRPMESRMS</sequence>
<accession>A0A2C9VVA1</accession>
<dbReference type="PANTHER" id="PTHR31286:SF153">
    <property type="entry name" value="DUF4283 DOMAIN PROTEIN"/>
    <property type="match status" value="1"/>
</dbReference>
<proteinExistence type="predicted"/>